<evidence type="ECO:0000256" key="3">
    <source>
        <dbReference type="SAM" id="MobiDB-lite"/>
    </source>
</evidence>
<protein>
    <submittedName>
        <fullName evidence="5">MexE family multidrug efflux RND transporter periplasmic adaptor subunit</fullName>
    </submittedName>
</protein>
<comment type="caution">
    <text evidence="5">The sequence shown here is derived from an EMBL/GenBank/DDBJ whole genome shotgun (WGS) entry which is preliminary data.</text>
</comment>
<organism evidence="5 6">
    <name type="scientific">Thalassotalea profundi</name>
    <dbReference type="NCBI Taxonomy" id="2036687"/>
    <lineage>
        <taxon>Bacteria</taxon>
        <taxon>Pseudomonadati</taxon>
        <taxon>Pseudomonadota</taxon>
        <taxon>Gammaproteobacteria</taxon>
        <taxon>Alteromonadales</taxon>
        <taxon>Colwelliaceae</taxon>
        <taxon>Thalassotalea</taxon>
    </lineage>
</organism>
<reference evidence="6" key="1">
    <citation type="journal article" date="2019" name="Int. J. Syst. Evol. Microbiol.">
        <title>The Global Catalogue of Microorganisms (GCM) 10K type strain sequencing project: providing services to taxonomists for standard genome sequencing and annotation.</title>
        <authorList>
            <consortium name="The Broad Institute Genomics Platform"/>
            <consortium name="The Broad Institute Genome Sequencing Center for Infectious Disease"/>
            <person name="Wu L."/>
            <person name="Ma J."/>
        </authorList>
    </citation>
    <scope>NUCLEOTIDE SEQUENCE [LARGE SCALE GENOMIC DNA]</scope>
    <source>
        <strain evidence="6">CGMCC 1.15922</strain>
    </source>
</reference>
<dbReference type="PANTHER" id="PTHR30469">
    <property type="entry name" value="MULTIDRUG RESISTANCE PROTEIN MDTA"/>
    <property type="match status" value="1"/>
</dbReference>
<feature type="compositionally biased region" description="Polar residues" evidence="3">
    <location>
        <begin position="424"/>
        <end position="439"/>
    </location>
</feature>
<feature type="region of interest" description="Disordered" evidence="3">
    <location>
        <begin position="387"/>
        <end position="439"/>
    </location>
</feature>
<dbReference type="InterPro" id="IPR006143">
    <property type="entry name" value="RND_pump_MFP"/>
</dbReference>
<evidence type="ECO:0000259" key="4">
    <source>
        <dbReference type="Pfam" id="PF25917"/>
    </source>
</evidence>
<accession>A0ABQ3IH15</accession>
<feature type="coiled-coil region" evidence="2">
    <location>
        <begin position="118"/>
        <end position="145"/>
    </location>
</feature>
<evidence type="ECO:0000313" key="6">
    <source>
        <dbReference type="Proteomes" id="UP000626370"/>
    </source>
</evidence>
<dbReference type="SUPFAM" id="SSF111369">
    <property type="entry name" value="HlyD-like secretion proteins"/>
    <property type="match status" value="1"/>
</dbReference>
<keyword evidence="2" id="KW-0175">Coiled coil</keyword>
<evidence type="ECO:0000256" key="2">
    <source>
        <dbReference type="SAM" id="Coils"/>
    </source>
</evidence>
<evidence type="ECO:0000256" key="1">
    <source>
        <dbReference type="ARBA" id="ARBA00009477"/>
    </source>
</evidence>
<dbReference type="EMBL" id="BNAH01000003">
    <property type="protein sequence ID" value="GHE83323.1"/>
    <property type="molecule type" value="Genomic_DNA"/>
</dbReference>
<proteinExistence type="inferred from homology"/>
<dbReference type="NCBIfam" id="TIGR01730">
    <property type="entry name" value="RND_mfp"/>
    <property type="match status" value="1"/>
</dbReference>
<evidence type="ECO:0000313" key="5">
    <source>
        <dbReference type="EMBL" id="GHE83323.1"/>
    </source>
</evidence>
<name>A0ABQ3IH15_9GAMM</name>
<dbReference type="PANTHER" id="PTHR30469:SF12">
    <property type="entry name" value="MULTIDRUG RESISTANCE PROTEIN MDTA"/>
    <property type="match status" value="1"/>
</dbReference>
<comment type="similarity">
    <text evidence="1">Belongs to the membrane fusion protein (MFP) (TC 8.A.1) family.</text>
</comment>
<dbReference type="Gene3D" id="2.40.420.20">
    <property type="match status" value="1"/>
</dbReference>
<dbReference type="InterPro" id="IPR058625">
    <property type="entry name" value="MdtA-like_BSH"/>
</dbReference>
<keyword evidence="6" id="KW-1185">Reference proteome</keyword>
<dbReference type="Gene3D" id="2.40.30.170">
    <property type="match status" value="1"/>
</dbReference>
<dbReference type="Proteomes" id="UP000626370">
    <property type="component" value="Unassembled WGS sequence"/>
</dbReference>
<sequence length="439" mass="48187">MFLKSKKIIPLIVISAFLLIAYIVAKNPPQTQRGRPSDAPQLNVDVMTLNKTETTIYIDSYGKVQPRTQSILLPQVSGQIIAISPNFRDGGFFEKGDILIELDDRDHKAEIQIAKSALYTAQQALSEEQARVEQAKQDWQRLGNEGQPSELVLRKPQLQSAQAKVYSAQASLAKSELALERTKVKAPFTGRILKKEVDIGQVVSSNTQLAEIYAVDYVEVRLPIQNKDLSYIDLPESNRFQGKASHQPHVELSSDLLNTPQTWQGKVVRTEGAFDTASQQLFVVAQIDDPYGLNQTEGLPLKIGQYVKANIVGKVLKDALVIPNKSIYQGSYVYTVENKVLKRKDVSLAWQNDDIALVKTGLVEGELLVLTPLGQVNSGTPVAINAKDGVAMEKKPQGNRKSAEGARTGLGNKGERNKAGGQKEQGQNSKSTNTEGVQS</sequence>
<dbReference type="Gene3D" id="1.10.287.470">
    <property type="entry name" value="Helix hairpin bin"/>
    <property type="match status" value="1"/>
</dbReference>
<feature type="domain" description="Multidrug resistance protein MdtA-like barrel-sandwich hybrid" evidence="4">
    <location>
        <begin position="74"/>
        <end position="211"/>
    </location>
</feature>
<dbReference type="Gene3D" id="2.40.50.100">
    <property type="match status" value="1"/>
</dbReference>
<feature type="compositionally biased region" description="Basic and acidic residues" evidence="3">
    <location>
        <begin position="390"/>
        <end position="404"/>
    </location>
</feature>
<gene>
    <name evidence="5" type="primary">acrA</name>
    <name evidence="5" type="ORF">GCM10011501_09710</name>
</gene>
<dbReference type="Pfam" id="PF25917">
    <property type="entry name" value="BSH_RND"/>
    <property type="match status" value="1"/>
</dbReference>
<dbReference type="RefSeq" id="WP_189376983.1">
    <property type="nucleotide sequence ID" value="NZ_BNAH01000003.1"/>
</dbReference>